<keyword evidence="6" id="KW-1185">Reference proteome</keyword>
<dbReference type="InterPro" id="IPR005000">
    <property type="entry name" value="Aldolase/citrate-lyase_domain"/>
</dbReference>
<comment type="caution">
    <text evidence="5">The sequence shown here is derived from an EMBL/GenBank/DDBJ whole genome shotgun (WGS) entry which is preliminary data.</text>
</comment>
<evidence type="ECO:0000256" key="2">
    <source>
        <dbReference type="ARBA" id="ARBA00022723"/>
    </source>
</evidence>
<dbReference type="Gene3D" id="3.20.20.60">
    <property type="entry name" value="Phosphoenolpyruvate-binding domains"/>
    <property type="match status" value="1"/>
</dbReference>
<dbReference type="Proteomes" id="UP001595613">
    <property type="component" value="Unassembled WGS sequence"/>
</dbReference>
<dbReference type="EMBL" id="JBHRYD010000007">
    <property type="protein sequence ID" value="MFC3705022.1"/>
    <property type="molecule type" value="Genomic_DNA"/>
</dbReference>
<organism evidence="5 6">
    <name type="scientific">Devosia honganensis</name>
    <dbReference type="NCBI Taxonomy" id="1610527"/>
    <lineage>
        <taxon>Bacteria</taxon>
        <taxon>Pseudomonadati</taxon>
        <taxon>Pseudomonadota</taxon>
        <taxon>Alphaproteobacteria</taxon>
        <taxon>Hyphomicrobiales</taxon>
        <taxon>Devosiaceae</taxon>
        <taxon>Devosia</taxon>
    </lineage>
</organism>
<feature type="domain" description="HpcH/HpaI aldolase/citrate lyase" evidence="4">
    <location>
        <begin position="25"/>
        <end position="258"/>
    </location>
</feature>
<sequence length="277" mass="30686">MIRAFENGQTAFGTFVAPEISDTQAVAAAPYDGIIFEMEHNPYDITKLRHALQYMLDRRELTEAGSPAPRVTPMVRVPVNGGEMSQWIAKQVLDLGVYGIIWPHVCTVEQAKAAVAACRYARPRGAPNYEPAGQRGDGPRVAARYWGVSQAEYYRKADVWPIDPEGEILVGMMCEKVEAMENLEDILSQVPGIGLVIIGEGDLSQNMGYPRQYDHPEVVAAMTRIRETCHRHNVACGHPHVDTRNIEDVLAKGYRWVQSAPVTSFPGLTQGRQLAGR</sequence>
<protein>
    <submittedName>
        <fullName evidence="5">HpcH/HpaI aldolase/citrate lyase family protein</fullName>
    </submittedName>
</protein>
<evidence type="ECO:0000313" key="6">
    <source>
        <dbReference type="Proteomes" id="UP001595613"/>
    </source>
</evidence>
<dbReference type="RefSeq" id="WP_380096750.1">
    <property type="nucleotide sequence ID" value="NZ_JBHRYD010000007.1"/>
</dbReference>
<keyword evidence="3 5" id="KW-0456">Lyase</keyword>
<comment type="similarity">
    <text evidence="1">Belongs to the HpcH/HpaI aldolase family.</text>
</comment>
<dbReference type="PANTHER" id="PTHR30502:SF0">
    <property type="entry name" value="PHOSPHOENOLPYRUVATE CARBOXYLASE FAMILY PROTEIN"/>
    <property type="match status" value="1"/>
</dbReference>
<reference evidence="6" key="1">
    <citation type="journal article" date="2019" name="Int. J. Syst. Evol. Microbiol.">
        <title>The Global Catalogue of Microorganisms (GCM) 10K type strain sequencing project: providing services to taxonomists for standard genome sequencing and annotation.</title>
        <authorList>
            <consortium name="The Broad Institute Genomics Platform"/>
            <consortium name="The Broad Institute Genome Sequencing Center for Infectious Disease"/>
            <person name="Wu L."/>
            <person name="Ma J."/>
        </authorList>
    </citation>
    <scope>NUCLEOTIDE SEQUENCE [LARGE SCALE GENOMIC DNA]</scope>
    <source>
        <strain evidence="6">KCTC 42281</strain>
    </source>
</reference>
<dbReference type="SUPFAM" id="SSF51621">
    <property type="entry name" value="Phosphoenolpyruvate/pyruvate domain"/>
    <property type="match status" value="1"/>
</dbReference>
<dbReference type="InterPro" id="IPR015813">
    <property type="entry name" value="Pyrv/PenolPyrv_kinase-like_dom"/>
</dbReference>
<name>A0ABV7X1J0_9HYPH</name>
<keyword evidence="2" id="KW-0479">Metal-binding</keyword>
<evidence type="ECO:0000259" key="4">
    <source>
        <dbReference type="Pfam" id="PF03328"/>
    </source>
</evidence>
<evidence type="ECO:0000313" key="5">
    <source>
        <dbReference type="EMBL" id="MFC3705022.1"/>
    </source>
</evidence>
<evidence type="ECO:0000256" key="3">
    <source>
        <dbReference type="ARBA" id="ARBA00023239"/>
    </source>
</evidence>
<dbReference type="InterPro" id="IPR040442">
    <property type="entry name" value="Pyrv_kinase-like_dom_sf"/>
</dbReference>
<gene>
    <name evidence="5" type="ORF">ACFOOL_09655</name>
</gene>
<evidence type="ECO:0000256" key="1">
    <source>
        <dbReference type="ARBA" id="ARBA00005568"/>
    </source>
</evidence>
<dbReference type="PANTHER" id="PTHR30502">
    <property type="entry name" value="2-KETO-3-DEOXY-L-RHAMNONATE ALDOLASE"/>
    <property type="match status" value="1"/>
</dbReference>
<dbReference type="GO" id="GO:0016829">
    <property type="term" value="F:lyase activity"/>
    <property type="evidence" value="ECO:0007669"/>
    <property type="project" value="UniProtKB-KW"/>
</dbReference>
<accession>A0ABV7X1J0</accession>
<proteinExistence type="inferred from homology"/>
<dbReference type="Pfam" id="PF03328">
    <property type="entry name" value="HpcH_HpaI"/>
    <property type="match status" value="1"/>
</dbReference>
<dbReference type="InterPro" id="IPR050251">
    <property type="entry name" value="HpcH-HpaI_aldolase"/>
</dbReference>